<dbReference type="AlphaFoldDB" id="A0A6C0GIZ6"/>
<dbReference type="GO" id="GO:0016989">
    <property type="term" value="F:sigma factor antagonist activity"/>
    <property type="evidence" value="ECO:0007669"/>
    <property type="project" value="TreeGrafter"/>
</dbReference>
<dbReference type="Pfam" id="PF04773">
    <property type="entry name" value="FecR"/>
    <property type="match status" value="1"/>
</dbReference>
<feature type="transmembrane region" description="Helical" evidence="1">
    <location>
        <begin position="86"/>
        <end position="107"/>
    </location>
</feature>
<dbReference type="KEGG" id="rhoz:GXP67_13895"/>
<reference evidence="4 5" key="1">
    <citation type="submission" date="2020-01" db="EMBL/GenBank/DDBJ databases">
        <authorList>
            <person name="Kim M.K."/>
        </authorList>
    </citation>
    <scope>NUCLEOTIDE SEQUENCE [LARGE SCALE GENOMIC DNA]</scope>
    <source>
        <strain evidence="4 5">172606-1</strain>
    </source>
</reference>
<keyword evidence="1" id="KW-0812">Transmembrane</keyword>
<feature type="domain" description="Protein FecR C-terminal" evidence="3">
    <location>
        <begin position="254"/>
        <end position="321"/>
    </location>
</feature>
<name>A0A6C0GIZ6_9BACT</name>
<evidence type="ECO:0000313" key="5">
    <source>
        <dbReference type="Proteomes" id="UP000480178"/>
    </source>
</evidence>
<dbReference type="Gene3D" id="2.60.120.1440">
    <property type="match status" value="1"/>
</dbReference>
<dbReference type="PANTHER" id="PTHR30273:SF2">
    <property type="entry name" value="PROTEIN FECR"/>
    <property type="match status" value="1"/>
</dbReference>
<organism evidence="4 5">
    <name type="scientific">Rhodocytophaga rosea</name>
    <dbReference type="NCBI Taxonomy" id="2704465"/>
    <lineage>
        <taxon>Bacteria</taxon>
        <taxon>Pseudomonadati</taxon>
        <taxon>Bacteroidota</taxon>
        <taxon>Cytophagia</taxon>
        <taxon>Cytophagales</taxon>
        <taxon>Rhodocytophagaceae</taxon>
        <taxon>Rhodocytophaga</taxon>
    </lineage>
</organism>
<dbReference type="InterPro" id="IPR012373">
    <property type="entry name" value="Ferrdict_sens_TM"/>
</dbReference>
<accession>A0A6C0GIZ6</accession>
<feature type="domain" description="FecR protein" evidence="2">
    <location>
        <begin position="119"/>
        <end position="211"/>
    </location>
</feature>
<dbReference type="EMBL" id="CP048222">
    <property type="protein sequence ID" value="QHT67642.1"/>
    <property type="molecule type" value="Genomic_DNA"/>
</dbReference>
<keyword evidence="5" id="KW-1185">Reference proteome</keyword>
<evidence type="ECO:0000259" key="2">
    <source>
        <dbReference type="Pfam" id="PF04773"/>
    </source>
</evidence>
<dbReference type="PANTHER" id="PTHR30273">
    <property type="entry name" value="PERIPLASMIC SIGNAL SENSOR AND SIGMA FACTOR ACTIVATOR FECR-RELATED"/>
    <property type="match status" value="1"/>
</dbReference>
<dbReference type="PIRSF" id="PIRSF018266">
    <property type="entry name" value="FecR"/>
    <property type="match status" value="1"/>
</dbReference>
<keyword evidence="1" id="KW-1133">Transmembrane helix</keyword>
<dbReference type="RefSeq" id="WP_162443666.1">
    <property type="nucleotide sequence ID" value="NZ_CP048222.1"/>
</dbReference>
<proteinExistence type="predicted"/>
<dbReference type="InterPro" id="IPR032508">
    <property type="entry name" value="FecR_C"/>
</dbReference>
<sequence length="322" mass="37176">MNDELLTKFMLGETTQEENKVIQQWIQADKAHEKHFADFQLIWETSKKLAFQSKANEEEAWQRFKNKRSQHTTKEAQVKPLISRFILMRVAAVFVIAFLGWAGYWGYQSTQNPSALMSIQTGEETRTETLPDGSVVTLNKHSTLTYPKAFQGNTRELNLQTGEAFFDVIPDKNKPFVVQVNNVQVKVLGTSFNIKAAAETTEVIVETGRVEVSRNNRIALLKPQEKVLVKENVADFTKENNPDKLYTYYRNKEFIANDTPLWRMVDVLNEAYDANIVIEREELRNLKLNTTFKNESLDHILSIISQTFDIKVVKKENKIILR</sequence>
<dbReference type="InterPro" id="IPR006860">
    <property type="entry name" value="FecR"/>
</dbReference>
<protein>
    <submittedName>
        <fullName evidence="4">DUF4974 domain-containing protein</fullName>
    </submittedName>
</protein>
<evidence type="ECO:0000313" key="4">
    <source>
        <dbReference type="EMBL" id="QHT67642.1"/>
    </source>
</evidence>
<dbReference type="Gene3D" id="3.55.50.30">
    <property type="match status" value="1"/>
</dbReference>
<gene>
    <name evidence="4" type="ORF">GXP67_13895</name>
</gene>
<evidence type="ECO:0000259" key="3">
    <source>
        <dbReference type="Pfam" id="PF16344"/>
    </source>
</evidence>
<keyword evidence="1" id="KW-0472">Membrane</keyword>
<dbReference type="Pfam" id="PF16344">
    <property type="entry name" value="FecR_C"/>
    <property type="match status" value="1"/>
</dbReference>
<dbReference type="Proteomes" id="UP000480178">
    <property type="component" value="Chromosome"/>
</dbReference>
<evidence type="ECO:0000256" key="1">
    <source>
        <dbReference type="SAM" id="Phobius"/>
    </source>
</evidence>